<dbReference type="Pfam" id="PF22847">
    <property type="entry name" value="BT_3657-like_N"/>
    <property type="match status" value="1"/>
</dbReference>
<evidence type="ECO:0000256" key="1">
    <source>
        <dbReference type="SAM" id="SignalP"/>
    </source>
</evidence>
<proteinExistence type="predicted"/>
<dbReference type="CDD" id="cd08983">
    <property type="entry name" value="GH43_Bt3655-like"/>
    <property type="match status" value="1"/>
</dbReference>
<dbReference type="InterPro" id="IPR050727">
    <property type="entry name" value="GH43_arabinanases"/>
</dbReference>
<dbReference type="InterPro" id="IPR023296">
    <property type="entry name" value="Glyco_hydro_beta-prop_sf"/>
</dbReference>
<evidence type="ECO:0000259" key="2">
    <source>
        <dbReference type="Pfam" id="PF22847"/>
    </source>
</evidence>
<dbReference type="GO" id="GO:0016787">
    <property type="term" value="F:hydrolase activity"/>
    <property type="evidence" value="ECO:0007669"/>
    <property type="project" value="UniProtKB-KW"/>
</dbReference>
<gene>
    <name evidence="3" type="ORF">HH214_16135</name>
</gene>
<dbReference type="Gene3D" id="2.115.10.20">
    <property type="entry name" value="Glycosyl hydrolase domain, family 43"/>
    <property type="match status" value="1"/>
</dbReference>
<protein>
    <submittedName>
        <fullName evidence="3">Glycoside hydrolase family 43 protein</fullName>
    </submittedName>
</protein>
<feature type="signal peptide" evidence="1">
    <location>
        <begin position="1"/>
        <end position="19"/>
    </location>
</feature>
<feature type="domain" description="Arabinosidase BT-3657-like N-terminal" evidence="2">
    <location>
        <begin position="31"/>
        <end position="125"/>
    </location>
</feature>
<keyword evidence="4" id="KW-1185">Reference proteome</keyword>
<accession>A0A7L5E4R0</accession>
<dbReference type="PANTHER" id="PTHR43301:SF3">
    <property type="entry name" value="ARABINAN ENDO-1,5-ALPHA-L-ARABINOSIDASE A-RELATED"/>
    <property type="match status" value="1"/>
</dbReference>
<reference evidence="3 4" key="1">
    <citation type="submission" date="2020-04" db="EMBL/GenBank/DDBJ databases">
        <title>Genome sequencing of novel species.</title>
        <authorList>
            <person name="Heo J."/>
            <person name="Kim S.-J."/>
            <person name="Kim J.-S."/>
            <person name="Hong S.-B."/>
            <person name="Kwon S.-W."/>
        </authorList>
    </citation>
    <scope>NUCLEOTIDE SEQUENCE [LARGE SCALE GENOMIC DNA]</scope>
    <source>
        <strain evidence="3 4">F39-2</strain>
    </source>
</reference>
<sequence>MRKSLIKYCWYLCCCIVLASCASKKNVYLFTSFHEPASEGLRMLYSYDAYHWTDLNHIFIKPEVGDAKIMRDPSIAQGPDGVFHLVWTTGWKKDQGIGYASSKDLIHWSAQEHINVMGYEPTAVNAWAPELFYDDEAKRFIIVFASTVPFRFPKGQEDEDNNHRLYYTTTTDFKTFTPTKLFLDPGFSVIDAEILKRGTHDYVLVMKDNTRPNRNILVAFASNPLGPYHDYTKRFTEMYSEGPTAIKAGNQWLIYYDSYRLKRYGAMATNDFKTFTDVSGQVNVPEGHKHGTIFKVSKKELNYLKKEISQH</sequence>
<feature type="chain" id="PRO_5029458912" evidence="1">
    <location>
        <begin position="20"/>
        <end position="311"/>
    </location>
</feature>
<evidence type="ECO:0000313" key="3">
    <source>
        <dbReference type="EMBL" id="QJD97289.1"/>
    </source>
</evidence>
<dbReference type="Proteomes" id="UP000503278">
    <property type="component" value="Chromosome"/>
</dbReference>
<name>A0A7L5E4R0_9SPHI</name>
<dbReference type="EMBL" id="CP051682">
    <property type="protein sequence ID" value="QJD97289.1"/>
    <property type="molecule type" value="Genomic_DNA"/>
</dbReference>
<dbReference type="PANTHER" id="PTHR43301">
    <property type="entry name" value="ARABINAN ENDO-1,5-ALPHA-L-ARABINOSIDASE"/>
    <property type="match status" value="1"/>
</dbReference>
<organism evidence="3 4">
    <name type="scientific">Mucilaginibacter robiniae</name>
    <dbReference type="NCBI Taxonomy" id="2728022"/>
    <lineage>
        <taxon>Bacteria</taxon>
        <taxon>Pseudomonadati</taxon>
        <taxon>Bacteroidota</taxon>
        <taxon>Sphingobacteriia</taxon>
        <taxon>Sphingobacteriales</taxon>
        <taxon>Sphingobacteriaceae</taxon>
        <taxon>Mucilaginibacter</taxon>
    </lineage>
</organism>
<dbReference type="SUPFAM" id="SSF75005">
    <property type="entry name" value="Arabinanase/levansucrase/invertase"/>
    <property type="match status" value="1"/>
</dbReference>
<keyword evidence="1" id="KW-0732">Signal</keyword>
<dbReference type="InterPro" id="IPR055133">
    <property type="entry name" value="BT_3657-like_N"/>
</dbReference>
<dbReference type="PROSITE" id="PS51257">
    <property type="entry name" value="PROKAR_LIPOPROTEIN"/>
    <property type="match status" value="1"/>
</dbReference>
<dbReference type="AlphaFoldDB" id="A0A7L5E4R0"/>
<dbReference type="KEGG" id="mrob:HH214_16135"/>
<evidence type="ECO:0000313" key="4">
    <source>
        <dbReference type="Proteomes" id="UP000503278"/>
    </source>
</evidence>
<keyword evidence="3" id="KW-0378">Hydrolase</keyword>